<comment type="caution">
    <text evidence="4">The sequence shown here is derived from an EMBL/GenBank/DDBJ whole genome shotgun (WGS) entry which is preliminary data.</text>
</comment>
<name>A0A7K8GWD0_ORTSP</name>
<reference evidence="4 5" key="1">
    <citation type="submission" date="2019-09" db="EMBL/GenBank/DDBJ databases">
        <title>Bird 10,000 Genomes (B10K) Project - Family phase.</title>
        <authorList>
            <person name="Zhang G."/>
        </authorList>
    </citation>
    <scope>NUCLEOTIDE SEQUENCE [LARGE SCALE GENOMIC DNA]</scope>
    <source>
        <strain evidence="4">B10K-DU-029-32</strain>
        <tissue evidence="4">Liver or heart</tissue>
    </source>
</reference>
<evidence type="ECO:0000259" key="3">
    <source>
        <dbReference type="PROSITE" id="PS50041"/>
    </source>
</evidence>
<feature type="non-terminal residue" evidence="4">
    <location>
        <position position="1"/>
    </location>
</feature>
<dbReference type="SMART" id="SM00034">
    <property type="entry name" value="CLECT"/>
    <property type="match status" value="1"/>
</dbReference>
<dbReference type="InterPro" id="IPR001304">
    <property type="entry name" value="C-type_lectin-like"/>
</dbReference>
<organism evidence="4 5">
    <name type="scientific">Orthonyx spaldingii</name>
    <name type="common">Chowchilla</name>
    <dbReference type="NCBI Taxonomy" id="38397"/>
    <lineage>
        <taxon>Eukaryota</taxon>
        <taxon>Metazoa</taxon>
        <taxon>Chordata</taxon>
        <taxon>Craniata</taxon>
        <taxon>Vertebrata</taxon>
        <taxon>Euteleostomi</taxon>
        <taxon>Archelosauria</taxon>
        <taxon>Archosauria</taxon>
        <taxon>Dinosauria</taxon>
        <taxon>Saurischia</taxon>
        <taxon>Theropoda</taxon>
        <taxon>Coelurosauria</taxon>
        <taxon>Aves</taxon>
        <taxon>Neognathae</taxon>
        <taxon>Neoaves</taxon>
        <taxon>Telluraves</taxon>
        <taxon>Australaves</taxon>
        <taxon>Passeriformes</taxon>
        <taxon>Corvoidea</taxon>
        <taxon>Orthonychidae</taxon>
        <taxon>Orthonyx</taxon>
    </lineage>
</organism>
<accession>A0A7K8GWD0</accession>
<evidence type="ECO:0000256" key="1">
    <source>
        <dbReference type="ARBA" id="ARBA00022734"/>
    </source>
</evidence>
<feature type="non-terminal residue" evidence="4">
    <location>
        <position position="167"/>
    </location>
</feature>
<keyword evidence="2" id="KW-1015">Disulfide bond</keyword>
<dbReference type="PANTHER" id="PTHR46746">
    <property type="entry name" value="KILLER CELL LECTIN-LIKE RECEPTOR SUBFAMILY F MEMBER 2"/>
    <property type="match status" value="1"/>
</dbReference>
<dbReference type="Pfam" id="PF00059">
    <property type="entry name" value="Lectin_C"/>
    <property type="match status" value="1"/>
</dbReference>
<feature type="domain" description="C-type lectin" evidence="3">
    <location>
        <begin position="49"/>
        <end position="162"/>
    </location>
</feature>
<proteinExistence type="predicted"/>
<gene>
    <name evidence="4" type="primary">Clec4e</name>
    <name evidence="4" type="ORF">ORTSPA_R16101</name>
</gene>
<protein>
    <submittedName>
        <fullName evidence="4">CLC4E protein</fullName>
    </submittedName>
</protein>
<dbReference type="GO" id="GO:0030246">
    <property type="term" value="F:carbohydrate binding"/>
    <property type="evidence" value="ECO:0007669"/>
    <property type="project" value="UniProtKB-KW"/>
</dbReference>
<dbReference type="Gene3D" id="3.10.100.10">
    <property type="entry name" value="Mannose-Binding Protein A, subunit A"/>
    <property type="match status" value="1"/>
</dbReference>
<dbReference type="PROSITE" id="PS00615">
    <property type="entry name" value="C_TYPE_LECTIN_1"/>
    <property type="match status" value="1"/>
</dbReference>
<keyword evidence="1" id="KW-0430">Lectin</keyword>
<evidence type="ECO:0000313" key="5">
    <source>
        <dbReference type="Proteomes" id="UP000526602"/>
    </source>
</evidence>
<dbReference type="PANTHER" id="PTHR46746:SF9">
    <property type="entry name" value="CD209 ANTIGEN-LIKE PROTEIN C-LIKE"/>
    <property type="match status" value="1"/>
</dbReference>
<keyword evidence="5" id="KW-1185">Reference proteome</keyword>
<dbReference type="InterPro" id="IPR016186">
    <property type="entry name" value="C-type_lectin-like/link_sf"/>
</dbReference>
<dbReference type="AlphaFoldDB" id="A0A7K8GWD0"/>
<dbReference type="InterPro" id="IPR016187">
    <property type="entry name" value="CTDL_fold"/>
</dbReference>
<dbReference type="InterPro" id="IPR051379">
    <property type="entry name" value="C-type_Lectin_Receptor_IMM"/>
</dbReference>
<dbReference type="EMBL" id="VZTJ01005390">
    <property type="protein sequence ID" value="NXC08762.1"/>
    <property type="molecule type" value="Genomic_DNA"/>
</dbReference>
<dbReference type="Proteomes" id="UP000526602">
    <property type="component" value="Unassembled WGS sequence"/>
</dbReference>
<dbReference type="InterPro" id="IPR018378">
    <property type="entry name" value="C-type_lectin_CS"/>
</dbReference>
<evidence type="ECO:0000313" key="4">
    <source>
        <dbReference type="EMBL" id="NXC08762.1"/>
    </source>
</evidence>
<dbReference type="PROSITE" id="PS50041">
    <property type="entry name" value="C_TYPE_LECTIN_2"/>
    <property type="match status" value="1"/>
</dbReference>
<sequence length="167" mass="18825">TGLYWAALQVQTRLHFGVQQHQRELQELAELLCRTVGGSRSCPAGWKSLGSSCFSFSAEALGWAGARDACADLGAHLAVVGSEDEQVFLMENTNRSSSYWMGATDEEQEGKWVWITGENPDFRFWDVWVTDPDKELKDCGAIGPEGRWISDFCSRPNRWICEKPWNC</sequence>
<dbReference type="SUPFAM" id="SSF56436">
    <property type="entry name" value="C-type lectin-like"/>
    <property type="match status" value="1"/>
</dbReference>
<evidence type="ECO:0000256" key="2">
    <source>
        <dbReference type="ARBA" id="ARBA00023157"/>
    </source>
</evidence>